<dbReference type="EMBL" id="PNBA02000003">
    <property type="protein sequence ID" value="KAG6429936.1"/>
    <property type="molecule type" value="Genomic_DNA"/>
</dbReference>
<evidence type="ECO:0008006" key="5">
    <source>
        <dbReference type="Google" id="ProtNLM"/>
    </source>
</evidence>
<organism evidence="3">
    <name type="scientific">Salvia splendens</name>
    <name type="common">Scarlet sage</name>
    <dbReference type="NCBI Taxonomy" id="180675"/>
    <lineage>
        <taxon>Eukaryota</taxon>
        <taxon>Viridiplantae</taxon>
        <taxon>Streptophyta</taxon>
        <taxon>Embryophyta</taxon>
        <taxon>Tracheophyta</taxon>
        <taxon>Spermatophyta</taxon>
        <taxon>Magnoliopsida</taxon>
        <taxon>eudicotyledons</taxon>
        <taxon>Gunneridae</taxon>
        <taxon>Pentapetalae</taxon>
        <taxon>asterids</taxon>
        <taxon>lamiids</taxon>
        <taxon>Lamiales</taxon>
        <taxon>Lamiaceae</taxon>
        <taxon>Nepetoideae</taxon>
        <taxon>Mentheae</taxon>
        <taxon>Salviinae</taxon>
        <taxon>Salvia</taxon>
        <taxon>Salvia subgen. Calosphace</taxon>
        <taxon>core Calosphace</taxon>
    </lineage>
</organism>
<keyword evidence="1" id="KW-0472">Membrane</keyword>
<dbReference type="PANTHER" id="PTHR31414:SF31">
    <property type="entry name" value="PROTEIN TWEETY HOMOLOG"/>
    <property type="match status" value="1"/>
</dbReference>
<sequence>MIPSFNTKTTSFLALTALTLLLFTSLSSPGAADGAVVPRRSVLGNETVLVLAEERTRRKDLLDHTNYYTGGWNISNEHYFTSVFYTGSTLFLIALAWFVLFGIFLLLSCMYVCCCRRRTYGYSRVAYALSLILLTLFTVAAVVGSIVLYTGQGKFHDSTKDTLEVDQVFLPKDVQNNIDKVNTLVTSAADTLESATENNKDDIFKYLDAVGWILIIVAAVMLTLAFLGFVSRLHVSEIQGYVPYINLLLTSDSQFQNPMLFFIDWSSLVGFSLHSLSSSVAYSNFFKSVNRTASP</sequence>
<dbReference type="GO" id="GO:0009506">
    <property type="term" value="C:plasmodesma"/>
    <property type="evidence" value="ECO:0007669"/>
    <property type="project" value="TreeGrafter"/>
</dbReference>
<keyword evidence="1" id="KW-0812">Transmembrane</keyword>
<reference evidence="3" key="2">
    <citation type="submission" date="2020-08" db="EMBL/GenBank/DDBJ databases">
        <title>Plant Genome Project.</title>
        <authorList>
            <person name="Zhang R.-G."/>
        </authorList>
    </citation>
    <scope>NUCLEOTIDE SEQUENCE</scope>
    <source>
        <strain evidence="3">Huo1</strain>
        <tissue evidence="3">Leaf</tissue>
    </source>
</reference>
<dbReference type="GO" id="GO:0005886">
    <property type="term" value="C:plasma membrane"/>
    <property type="evidence" value="ECO:0007669"/>
    <property type="project" value="TreeGrafter"/>
</dbReference>
<dbReference type="AlphaFoldDB" id="A0A8X8YC79"/>
<feature type="transmembrane region" description="Helical" evidence="1">
    <location>
        <begin position="209"/>
        <end position="230"/>
    </location>
</feature>
<dbReference type="Proteomes" id="UP000298416">
    <property type="component" value="Unassembled WGS sequence"/>
</dbReference>
<evidence type="ECO:0000313" key="3">
    <source>
        <dbReference type="EMBL" id="KAG6429936.1"/>
    </source>
</evidence>
<dbReference type="InterPro" id="IPR040283">
    <property type="entry name" value="DDB_G0292058-like"/>
</dbReference>
<keyword evidence="1" id="KW-1133">Transmembrane helix</keyword>
<comment type="caution">
    <text evidence="3">The sequence shown here is derived from an EMBL/GenBank/DDBJ whole genome shotgun (WGS) entry which is preliminary data.</text>
</comment>
<feature type="transmembrane region" description="Helical" evidence="1">
    <location>
        <begin position="90"/>
        <end position="113"/>
    </location>
</feature>
<accession>A0A8X8YC79</accession>
<evidence type="ECO:0000313" key="4">
    <source>
        <dbReference type="Proteomes" id="UP000298416"/>
    </source>
</evidence>
<gene>
    <name evidence="3" type="ORF">SASPL_107993</name>
</gene>
<feature type="signal peptide" evidence="2">
    <location>
        <begin position="1"/>
        <end position="34"/>
    </location>
</feature>
<name>A0A8X8YC79_SALSN</name>
<evidence type="ECO:0000256" key="2">
    <source>
        <dbReference type="SAM" id="SignalP"/>
    </source>
</evidence>
<protein>
    <recommendedName>
        <fullName evidence="5">Transmembrane protein</fullName>
    </recommendedName>
</protein>
<feature type="transmembrane region" description="Helical" evidence="1">
    <location>
        <begin position="125"/>
        <end position="149"/>
    </location>
</feature>
<reference evidence="3" key="1">
    <citation type="submission" date="2018-01" db="EMBL/GenBank/DDBJ databases">
        <authorList>
            <person name="Mao J.F."/>
        </authorList>
    </citation>
    <scope>NUCLEOTIDE SEQUENCE</scope>
    <source>
        <strain evidence="3">Huo1</strain>
        <tissue evidence="3">Leaf</tissue>
    </source>
</reference>
<feature type="chain" id="PRO_5036495440" description="Transmembrane protein" evidence="2">
    <location>
        <begin position="35"/>
        <end position="295"/>
    </location>
</feature>
<proteinExistence type="predicted"/>
<keyword evidence="2" id="KW-0732">Signal</keyword>
<dbReference type="PANTHER" id="PTHR31414">
    <property type="entry name" value="TRANSMEMBRANE PROTEIN DDB_G0292058"/>
    <property type="match status" value="1"/>
</dbReference>
<evidence type="ECO:0000256" key="1">
    <source>
        <dbReference type="SAM" id="Phobius"/>
    </source>
</evidence>
<keyword evidence="4" id="KW-1185">Reference proteome</keyword>